<evidence type="ECO:0000313" key="2">
    <source>
        <dbReference type="EMBL" id="KRO02472.1"/>
    </source>
</evidence>
<keyword evidence="1" id="KW-1133">Transmembrane helix</keyword>
<dbReference type="Proteomes" id="UP000051927">
    <property type="component" value="Unassembled WGS sequence"/>
</dbReference>
<dbReference type="EMBL" id="JQCP01000002">
    <property type="protein sequence ID" value="KRO02472.1"/>
    <property type="molecule type" value="Genomic_DNA"/>
</dbReference>
<protein>
    <submittedName>
        <fullName evidence="2">Uncharacterized protein</fullName>
    </submittedName>
</protein>
<feature type="transmembrane region" description="Helical" evidence="1">
    <location>
        <begin position="6"/>
        <end position="25"/>
    </location>
</feature>
<sequence length="115" mass="12722">MFFVFVRSLTVTIVVELVVAAFLFHIRDVRRLLVVALAQVATNPFVVYLSLLAAGLTQDFVLYYVAVGFLELSAIVVESVLYRATHRFDHPVELSLVANTCSFAGGFLLHTVCSL</sequence>
<feature type="transmembrane region" description="Helical" evidence="1">
    <location>
        <begin position="32"/>
        <end position="55"/>
    </location>
</feature>
<keyword evidence="3" id="KW-1185">Reference proteome</keyword>
<proteinExistence type="predicted"/>
<feature type="transmembrane region" description="Helical" evidence="1">
    <location>
        <begin position="61"/>
        <end position="82"/>
    </location>
</feature>
<keyword evidence="1" id="KW-0812">Transmembrane</keyword>
<evidence type="ECO:0000313" key="3">
    <source>
        <dbReference type="Proteomes" id="UP000051927"/>
    </source>
</evidence>
<gene>
    <name evidence="2" type="ORF">IV60_GL000919</name>
</gene>
<evidence type="ECO:0000256" key="1">
    <source>
        <dbReference type="SAM" id="Phobius"/>
    </source>
</evidence>
<organism evidence="2 3">
    <name type="scientific">Lancefieldella rimae</name>
    <dbReference type="NCBI Taxonomy" id="1383"/>
    <lineage>
        <taxon>Bacteria</taxon>
        <taxon>Bacillati</taxon>
        <taxon>Actinomycetota</taxon>
        <taxon>Coriobacteriia</taxon>
        <taxon>Coriobacteriales</taxon>
        <taxon>Atopobiaceae</taxon>
        <taxon>Lancefieldella</taxon>
    </lineage>
</organism>
<keyword evidence="1" id="KW-0472">Membrane</keyword>
<name>A0ABR5Q2Q5_9ACTN</name>
<accession>A0ABR5Q2Q5</accession>
<reference evidence="2 3" key="1">
    <citation type="journal article" date="2015" name="Genome Announc.">
        <title>Expanding the biotechnology potential of lactobacilli through comparative genomics of 213 strains and associated genera.</title>
        <authorList>
            <person name="Sun Z."/>
            <person name="Harris H.M."/>
            <person name="McCann A."/>
            <person name="Guo C."/>
            <person name="Argimon S."/>
            <person name="Zhang W."/>
            <person name="Yang X."/>
            <person name="Jeffery I.B."/>
            <person name="Cooney J.C."/>
            <person name="Kagawa T.F."/>
            <person name="Liu W."/>
            <person name="Song Y."/>
            <person name="Salvetti E."/>
            <person name="Wrobel A."/>
            <person name="Rasinkangas P."/>
            <person name="Parkhill J."/>
            <person name="Rea M.C."/>
            <person name="O'Sullivan O."/>
            <person name="Ritari J."/>
            <person name="Douillard F.P."/>
            <person name="Paul Ross R."/>
            <person name="Yang R."/>
            <person name="Briner A.E."/>
            <person name="Felis G.E."/>
            <person name="de Vos W.M."/>
            <person name="Barrangou R."/>
            <person name="Klaenhammer T.R."/>
            <person name="Caufield P.W."/>
            <person name="Cui Y."/>
            <person name="Zhang H."/>
            <person name="O'Toole P.W."/>
        </authorList>
    </citation>
    <scope>NUCLEOTIDE SEQUENCE [LARGE SCALE GENOMIC DNA]</scope>
    <source>
        <strain evidence="2 3">DSM 7090</strain>
    </source>
</reference>
<comment type="caution">
    <text evidence="2">The sequence shown here is derived from an EMBL/GenBank/DDBJ whole genome shotgun (WGS) entry which is preliminary data.</text>
</comment>